<dbReference type="GO" id="GO:0005794">
    <property type="term" value="C:Golgi apparatus"/>
    <property type="evidence" value="ECO:0007669"/>
    <property type="project" value="TreeGrafter"/>
</dbReference>
<dbReference type="InterPro" id="IPR000772">
    <property type="entry name" value="Ricin_B_lectin"/>
</dbReference>
<reference evidence="5" key="1">
    <citation type="submission" date="2024-04" db="EMBL/GenBank/DDBJ databases">
        <title>Salinicola lusitanus LLJ914,a marine bacterium isolated from the Okinawa Trough.</title>
        <authorList>
            <person name="Li J."/>
        </authorList>
    </citation>
    <scope>NUCLEOTIDE SEQUENCE [LARGE SCALE GENOMIC DNA]</scope>
</reference>
<dbReference type="PANTHER" id="PTHR11675:SF41">
    <property type="entry name" value="POLYPEPTIDE N-ACETYLGALACTOSAMINYLTRANSFERASE 10"/>
    <property type="match status" value="1"/>
</dbReference>
<keyword evidence="5" id="KW-1185">Reference proteome</keyword>
<dbReference type="Proteomes" id="UP001460270">
    <property type="component" value="Unassembled WGS sequence"/>
</dbReference>
<dbReference type="Pfam" id="PF00652">
    <property type="entry name" value="Ricin_B_lectin"/>
    <property type="match status" value="1"/>
</dbReference>
<dbReference type="PROSITE" id="PS50231">
    <property type="entry name" value="RICIN_B_LECTIN"/>
    <property type="match status" value="1"/>
</dbReference>
<protein>
    <recommendedName>
        <fullName evidence="3">Ricin B lectin domain-containing protein</fullName>
    </recommendedName>
</protein>
<keyword evidence="2" id="KW-1015">Disulfide bond</keyword>
<proteinExistence type="predicted"/>
<keyword evidence="1" id="KW-0430">Lectin</keyword>
<dbReference type="Gene3D" id="2.80.10.50">
    <property type="match status" value="1"/>
</dbReference>
<organism evidence="4 5">
    <name type="scientific">Mugilogobius chulae</name>
    <name type="common">yellowstripe goby</name>
    <dbReference type="NCBI Taxonomy" id="88201"/>
    <lineage>
        <taxon>Eukaryota</taxon>
        <taxon>Metazoa</taxon>
        <taxon>Chordata</taxon>
        <taxon>Craniata</taxon>
        <taxon>Vertebrata</taxon>
        <taxon>Euteleostomi</taxon>
        <taxon>Actinopterygii</taxon>
        <taxon>Neopterygii</taxon>
        <taxon>Teleostei</taxon>
        <taxon>Neoteleostei</taxon>
        <taxon>Acanthomorphata</taxon>
        <taxon>Gobiaria</taxon>
        <taxon>Gobiiformes</taxon>
        <taxon>Gobioidei</taxon>
        <taxon>Gobiidae</taxon>
        <taxon>Gobionellinae</taxon>
        <taxon>Mugilogobius</taxon>
    </lineage>
</organism>
<evidence type="ECO:0000256" key="1">
    <source>
        <dbReference type="ARBA" id="ARBA00022734"/>
    </source>
</evidence>
<evidence type="ECO:0000259" key="3">
    <source>
        <dbReference type="Pfam" id="PF00652"/>
    </source>
</evidence>
<feature type="domain" description="Ricin B lectin" evidence="3">
    <location>
        <begin position="119"/>
        <end position="212"/>
    </location>
</feature>
<evidence type="ECO:0000313" key="4">
    <source>
        <dbReference type="EMBL" id="KAK7926201.1"/>
    </source>
</evidence>
<dbReference type="SUPFAM" id="SSF50370">
    <property type="entry name" value="Ricin B-like lectins"/>
    <property type="match status" value="1"/>
</dbReference>
<sequence>MTQWWHQAPPVECDLLEEQRHREGEEEVGHESKACAEVWMDEYAEFVYQRRPEYRHLSAGDMAAQKELRAKLNCKSFKWFMKEVAWDLPKHYPQWSPLLLPGERFPLPLKTHTIGSFTTVHIRNVGSGMCMQIKHFVSGSPIRLDTCVKSRGESWSHRQVLTLGWREDIRVGDPLHTRKVCFDAVSHNSPVTLYDCHGMKGNQLWRYRKTAKTHTGVHKE</sequence>
<dbReference type="PANTHER" id="PTHR11675">
    <property type="entry name" value="N-ACETYLGALACTOSAMINYLTRANSFERASE"/>
    <property type="match status" value="1"/>
</dbReference>
<dbReference type="GO" id="GO:0030246">
    <property type="term" value="F:carbohydrate binding"/>
    <property type="evidence" value="ECO:0007669"/>
    <property type="project" value="UniProtKB-KW"/>
</dbReference>
<dbReference type="GO" id="GO:0004653">
    <property type="term" value="F:polypeptide N-acetylgalactosaminyltransferase activity"/>
    <property type="evidence" value="ECO:0007669"/>
    <property type="project" value="TreeGrafter"/>
</dbReference>
<dbReference type="InterPro" id="IPR029044">
    <property type="entry name" value="Nucleotide-diphossugar_trans"/>
</dbReference>
<dbReference type="Gene3D" id="3.90.550.10">
    <property type="entry name" value="Spore Coat Polysaccharide Biosynthesis Protein SpsA, Chain A"/>
    <property type="match status" value="1"/>
</dbReference>
<evidence type="ECO:0000313" key="5">
    <source>
        <dbReference type="Proteomes" id="UP001460270"/>
    </source>
</evidence>
<accession>A0AAW0PG58</accession>
<dbReference type="InterPro" id="IPR035992">
    <property type="entry name" value="Ricin_B-like_lectins"/>
</dbReference>
<dbReference type="GO" id="GO:0006493">
    <property type="term" value="P:protein O-linked glycosylation"/>
    <property type="evidence" value="ECO:0007669"/>
    <property type="project" value="TreeGrafter"/>
</dbReference>
<gene>
    <name evidence="4" type="ORF">WMY93_008511</name>
</gene>
<dbReference type="EMBL" id="JBBPFD010000005">
    <property type="protein sequence ID" value="KAK7926201.1"/>
    <property type="molecule type" value="Genomic_DNA"/>
</dbReference>
<name>A0AAW0PG58_9GOBI</name>
<comment type="caution">
    <text evidence="4">The sequence shown here is derived from an EMBL/GenBank/DDBJ whole genome shotgun (WGS) entry which is preliminary data.</text>
</comment>
<dbReference type="AlphaFoldDB" id="A0AAW0PG58"/>
<evidence type="ECO:0000256" key="2">
    <source>
        <dbReference type="ARBA" id="ARBA00023157"/>
    </source>
</evidence>